<keyword evidence="12" id="KW-0443">Lipid metabolism</keyword>
<protein>
    <recommendedName>
        <fullName evidence="5">diacylglycerol O-acyltransferase</fullName>
        <ecNumber evidence="5">2.3.1.20</ecNumber>
    </recommendedName>
</protein>
<evidence type="ECO:0000256" key="8">
    <source>
        <dbReference type="ARBA" id="ARBA00022692"/>
    </source>
</evidence>
<evidence type="ECO:0000256" key="4">
    <source>
        <dbReference type="ARBA" id="ARBA00005420"/>
    </source>
</evidence>
<evidence type="ECO:0000256" key="15">
    <source>
        <dbReference type="ARBA" id="ARBA00048109"/>
    </source>
</evidence>
<dbReference type="Proteomes" id="UP000054350">
    <property type="component" value="Unassembled WGS sequence"/>
</dbReference>
<keyword evidence="8" id="KW-0812">Transmembrane</keyword>
<name>A0A0L0T4Y6_ALLM3</name>
<evidence type="ECO:0000256" key="10">
    <source>
        <dbReference type="ARBA" id="ARBA00022824"/>
    </source>
</evidence>
<comment type="pathway">
    <text evidence="2">Glycerolipid metabolism; triacylglycerol biosynthesis.</text>
</comment>
<evidence type="ECO:0000256" key="14">
    <source>
        <dbReference type="ARBA" id="ARBA00023315"/>
    </source>
</evidence>
<keyword evidence="14" id="KW-0012">Acyltransferase</keyword>
<dbReference type="AlphaFoldDB" id="A0A0L0T4Y6"/>
<reference evidence="16 17" key="1">
    <citation type="submission" date="2009-11" db="EMBL/GenBank/DDBJ databases">
        <title>Annotation of Allomyces macrogynus ATCC 38327.</title>
        <authorList>
            <consortium name="The Broad Institute Genome Sequencing Platform"/>
            <person name="Russ C."/>
            <person name="Cuomo C."/>
            <person name="Burger G."/>
            <person name="Gray M.W."/>
            <person name="Holland P.W.H."/>
            <person name="King N."/>
            <person name="Lang F.B.F."/>
            <person name="Roger A.J."/>
            <person name="Ruiz-Trillo I."/>
            <person name="Young S.K."/>
            <person name="Zeng Q."/>
            <person name="Gargeya S."/>
            <person name="Fitzgerald M."/>
            <person name="Haas B."/>
            <person name="Abouelleil A."/>
            <person name="Alvarado L."/>
            <person name="Arachchi H.M."/>
            <person name="Berlin A."/>
            <person name="Chapman S.B."/>
            <person name="Gearin G."/>
            <person name="Goldberg J."/>
            <person name="Griggs A."/>
            <person name="Gujja S."/>
            <person name="Hansen M."/>
            <person name="Heiman D."/>
            <person name="Howarth C."/>
            <person name="Larimer J."/>
            <person name="Lui A."/>
            <person name="MacDonald P.J.P."/>
            <person name="McCowen C."/>
            <person name="Montmayeur A."/>
            <person name="Murphy C."/>
            <person name="Neiman D."/>
            <person name="Pearson M."/>
            <person name="Priest M."/>
            <person name="Roberts A."/>
            <person name="Saif S."/>
            <person name="Shea T."/>
            <person name="Sisk P."/>
            <person name="Stolte C."/>
            <person name="Sykes S."/>
            <person name="Wortman J."/>
            <person name="Nusbaum C."/>
            <person name="Birren B."/>
        </authorList>
    </citation>
    <scope>NUCLEOTIDE SEQUENCE [LARGE SCALE GENOMIC DNA]</scope>
    <source>
        <strain evidence="16 17">ATCC 38327</strain>
    </source>
</reference>
<dbReference type="PANTHER" id="PTHR12317:SF0">
    <property type="entry name" value="ACYLTRANSFERASE"/>
    <property type="match status" value="1"/>
</dbReference>
<evidence type="ECO:0000313" key="16">
    <source>
        <dbReference type="EMBL" id="KNE69594.1"/>
    </source>
</evidence>
<evidence type="ECO:0000256" key="7">
    <source>
        <dbReference type="ARBA" id="ARBA00022679"/>
    </source>
</evidence>
<dbReference type="OMA" id="FPFRREF"/>
<comment type="subcellular location">
    <subcellularLocation>
        <location evidence="1">Endoplasmic reticulum membrane</location>
        <topology evidence="1">Multi-pass membrane protein</topology>
    </subcellularLocation>
</comment>
<dbReference type="EC" id="2.3.1.20" evidence="5"/>
<dbReference type="InterPro" id="IPR007130">
    <property type="entry name" value="DAGAT"/>
</dbReference>
<dbReference type="GO" id="GO:0005789">
    <property type="term" value="C:endoplasmic reticulum membrane"/>
    <property type="evidence" value="ECO:0007669"/>
    <property type="project" value="UniProtKB-SubCell"/>
</dbReference>
<keyword evidence="10" id="KW-0256">Endoplasmic reticulum</keyword>
<keyword evidence="17" id="KW-1185">Reference proteome</keyword>
<comment type="catalytic activity">
    <reaction evidence="15">
        <text>an acyl-CoA + a 1,2-diacyl-sn-glycerol = a triacyl-sn-glycerol + CoA</text>
        <dbReference type="Rhea" id="RHEA:10868"/>
        <dbReference type="ChEBI" id="CHEBI:17815"/>
        <dbReference type="ChEBI" id="CHEBI:57287"/>
        <dbReference type="ChEBI" id="CHEBI:58342"/>
        <dbReference type="ChEBI" id="CHEBI:64615"/>
        <dbReference type="EC" id="2.3.1.20"/>
    </reaction>
</comment>
<evidence type="ECO:0000256" key="3">
    <source>
        <dbReference type="ARBA" id="ARBA00005189"/>
    </source>
</evidence>
<sequence length="239" mass="25999">MSCIGATATTRFRPAVRHSGRLVARDRHDSGLGDELDDAPTTKCDTVRTTSREILDPADPHAHFTDPLPAGVPADRAPPAQGAGRALLICIGGAEESLRTTPGRIELVLHKRKGFVKLALHTGSSLVPTLAFGEVDIFHHAVPEPGSMLARAQQWMKRTVGWSVPLVYGRIGMWLPLRRSIVTVVGKPIDVPHVPGANGEIVDEWHAKYVDAVVQLWEEWRDKYPSAATGKPVELKIVA</sequence>
<dbReference type="OrthoDB" id="264532at2759"/>
<gene>
    <name evidence="16" type="ORF">AMAG_14150</name>
</gene>
<dbReference type="PANTHER" id="PTHR12317">
    <property type="entry name" value="DIACYLGLYCEROL O-ACYLTRANSFERASE"/>
    <property type="match status" value="1"/>
</dbReference>
<keyword evidence="13" id="KW-0472">Membrane</keyword>
<dbReference type="STRING" id="578462.A0A0L0T4Y6"/>
<keyword evidence="9" id="KW-0319">Glycerol metabolism</keyword>
<organism evidence="16 17">
    <name type="scientific">Allomyces macrogynus (strain ATCC 38327)</name>
    <name type="common">Allomyces javanicus var. macrogynus</name>
    <dbReference type="NCBI Taxonomy" id="578462"/>
    <lineage>
        <taxon>Eukaryota</taxon>
        <taxon>Fungi</taxon>
        <taxon>Fungi incertae sedis</taxon>
        <taxon>Blastocladiomycota</taxon>
        <taxon>Blastocladiomycetes</taxon>
        <taxon>Blastocladiales</taxon>
        <taxon>Blastocladiaceae</taxon>
        <taxon>Allomyces</taxon>
    </lineage>
</organism>
<dbReference type="EMBL" id="GG745361">
    <property type="protein sequence ID" value="KNE69594.1"/>
    <property type="molecule type" value="Genomic_DNA"/>
</dbReference>
<reference evidence="17" key="2">
    <citation type="submission" date="2009-11" db="EMBL/GenBank/DDBJ databases">
        <title>The Genome Sequence of Allomyces macrogynus strain ATCC 38327.</title>
        <authorList>
            <consortium name="The Broad Institute Genome Sequencing Platform"/>
            <person name="Russ C."/>
            <person name="Cuomo C."/>
            <person name="Shea T."/>
            <person name="Young S.K."/>
            <person name="Zeng Q."/>
            <person name="Koehrsen M."/>
            <person name="Haas B."/>
            <person name="Borodovsky M."/>
            <person name="Guigo R."/>
            <person name="Alvarado L."/>
            <person name="Berlin A."/>
            <person name="Borenstein D."/>
            <person name="Chen Z."/>
            <person name="Engels R."/>
            <person name="Freedman E."/>
            <person name="Gellesch M."/>
            <person name="Goldberg J."/>
            <person name="Griggs A."/>
            <person name="Gujja S."/>
            <person name="Heiman D."/>
            <person name="Hepburn T."/>
            <person name="Howarth C."/>
            <person name="Jen D."/>
            <person name="Larson L."/>
            <person name="Lewis B."/>
            <person name="Mehta T."/>
            <person name="Park D."/>
            <person name="Pearson M."/>
            <person name="Roberts A."/>
            <person name="Saif S."/>
            <person name="Shenoy N."/>
            <person name="Sisk P."/>
            <person name="Stolte C."/>
            <person name="Sykes S."/>
            <person name="Walk T."/>
            <person name="White J."/>
            <person name="Yandava C."/>
            <person name="Burger G."/>
            <person name="Gray M.W."/>
            <person name="Holland P.W.H."/>
            <person name="King N."/>
            <person name="Lang F.B.F."/>
            <person name="Roger A.J."/>
            <person name="Ruiz-Trillo I."/>
            <person name="Lander E."/>
            <person name="Nusbaum C."/>
        </authorList>
    </citation>
    <scope>NUCLEOTIDE SEQUENCE [LARGE SCALE GENOMIC DNA]</scope>
    <source>
        <strain evidence="17">ATCC 38327</strain>
    </source>
</reference>
<evidence type="ECO:0000256" key="11">
    <source>
        <dbReference type="ARBA" id="ARBA00022989"/>
    </source>
</evidence>
<evidence type="ECO:0000256" key="6">
    <source>
        <dbReference type="ARBA" id="ARBA00022516"/>
    </source>
</evidence>
<evidence type="ECO:0000256" key="1">
    <source>
        <dbReference type="ARBA" id="ARBA00004477"/>
    </source>
</evidence>
<comment type="pathway">
    <text evidence="3">Lipid metabolism.</text>
</comment>
<evidence type="ECO:0000313" key="17">
    <source>
        <dbReference type="Proteomes" id="UP000054350"/>
    </source>
</evidence>
<dbReference type="VEuPathDB" id="FungiDB:AMAG_14150"/>
<evidence type="ECO:0000256" key="12">
    <source>
        <dbReference type="ARBA" id="ARBA00023098"/>
    </source>
</evidence>
<accession>A0A0L0T4Y6</accession>
<dbReference type="Pfam" id="PF03982">
    <property type="entry name" value="DAGAT"/>
    <property type="match status" value="1"/>
</dbReference>
<dbReference type="GO" id="GO:0006071">
    <property type="term" value="P:glycerol metabolic process"/>
    <property type="evidence" value="ECO:0007669"/>
    <property type="project" value="UniProtKB-KW"/>
</dbReference>
<evidence type="ECO:0000256" key="2">
    <source>
        <dbReference type="ARBA" id="ARBA00004771"/>
    </source>
</evidence>
<dbReference type="eggNOG" id="KOG0831">
    <property type="taxonomic scope" value="Eukaryota"/>
</dbReference>
<comment type="similarity">
    <text evidence="4">Belongs to the diacylglycerol acyltransferase family.</text>
</comment>
<proteinExistence type="inferred from homology"/>
<dbReference type="GO" id="GO:0019432">
    <property type="term" value="P:triglyceride biosynthetic process"/>
    <property type="evidence" value="ECO:0007669"/>
    <property type="project" value="TreeGrafter"/>
</dbReference>
<keyword evidence="11" id="KW-1133">Transmembrane helix</keyword>
<evidence type="ECO:0000256" key="5">
    <source>
        <dbReference type="ARBA" id="ARBA00013244"/>
    </source>
</evidence>
<keyword evidence="6" id="KW-0444">Lipid biosynthesis</keyword>
<dbReference type="GO" id="GO:0004144">
    <property type="term" value="F:diacylglycerol O-acyltransferase activity"/>
    <property type="evidence" value="ECO:0007669"/>
    <property type="project" value="UniProtKB-EC"/>
</dbReference>
<keyword evidence="7" id="KW-0808">Transferase</keyword>
<evidence type="ECO:0000256" key="9">
    <source>
        <dbReference type="ARBA" id="ARBA00022798"/>
    </source>
</evidence>
<evidence type="ECO:0000256" key="13">
    <source>
        <dbReference type="ARBA" id="ARBA00023136"/>
    </source>
</evidence>